<reference evidence="15" key="2">
    <citation type="journal article" date="2021" name="PeerJ">
        <title>Extensive microbial diversity within the chicken gut microbiome revealed by metagenomics and culture.</title>
        <authorList>
            <person name="Gilroy R."/>
            <person name="Ravi A."/>
            <person name="Getino M."/>
            <person name="Pursley I."/>
            <person name="Horton D.L."/>
            <person name="Alikhan N.F."/>
            <person name="Baker D."/>
            <person name="Gharbi K."/>
            <person name="Hall N."/>
            <person name="Watson M."/>
            <person name="Adriaenssens E.M."/>
            <person name="Foster-Nyarko E."/>
            <person name="Jarju S."/>
            <person name="Secka A."/>
            <person name="Antonio M."/>
            <person name="Oren A."/>
            <person name="Chaudhuri R.R."/>
            <person name="La Ragione R."/>
            <person name="Hildebrand F."/>
            <person name="Pallen M.J."/>
        </authorList>
    </citation>
    <scope>NUCLEOTIDE SEQUENCE</scope>
    <source>
        <strain evidence="15">B2-16538</strain>
    </source>
</reference>
<dbReference type="Pfam" id="PF01263">
    <property type="entry name" value="Aldose_epim"/>
    <property type="match status" value="1"/>
</dbReference>
<evidence type="ECO:0000256" key="12">
    <source>
        <dbReference type="PIRSR" id="PIRSR005096-1"/>
    </source>
</evidence>
<keyword evidence="10 11" id="KW-0119">Carbohydrate metabolism</keyword>
<evidence type="ECO:0000256" key="3">
    <source>
        <dbReference type="ARBA" id="ARBA00005028"/>
    </source>
</evidence>
<evidence type="ECO:0000256" key="14">
    <source>
        <dbReference type="PIRSR" id="PIRSR005096-3"/>
    </source>
</evidence>
<protein>
    <recommendedName>
        <fullName evidence="7 11">Aldose 1-epimerase</fullName>
        <ecNumber evidence="6 11">5.1.3.3</ecNumber>
    </recommendedName>
</protein>
<dbReference type="EC" id="5.1.3.3" evidence="6 11"/>
<dbReference type="PROSITE" id="PS00545">
    <property type="entry name" value="ALDOSE_1_EPIMERASE"/>
    <property type="match status" value="1"/>
</dbReference>
<dbReference type="PIRSF" id="PIRSF005096">
    <property type="entry name" value="GALM"/>
    <property type="match status" value="1"/>
</dbReference>
<feature type="active site" description="Proton donor" evidence="12">
    <location>
        <position position="176"/>
    </location>
</feature>
<evidence type="ECO:0000256" key="7">
    <source>
        <dbReference type="ARBA" id="ARBA00014165"/>
    </source>
</evidence>
<organism evidence="15 16">
    <name type="scientific">Candidatus Cryptobacteroides excrementavium</name>
    <dbReference type="NCBI Taxonomy" id="2840759"/>
    <lineage>
        <taxon>Bacteria</taxon>
        <taxon>Pseudomonadati</taxon>
        <taxon>Bacteroidota</taxon>
        <taxon>Bacteroidia</taxon>
        <taxon>Bacteroidales</taxon>
        <taxon>Candidatus Cryptobacteroides</taxon>
    </lineage>
</organism>
<dbReference type="GO" id="GO:0004034">
    <property type="term" value="F:aldose 1-epimerase activity"/>
    <property type="evidence" value="ECO:0007669"/>
    <property type="project" value="UniProtKB-EC"/>
</dbReference>
<gene>
    <name evidence="15" type="ORF">IAB78_03040</name>
</gene>
<dbReference type="InterPro" id="IPR018052">
    <property type="entry name" value="Ald1_epimerase_CS"/>
</dbReference>
<keyword evidence="9 11" id="KW-0413">Isomerase</keyword>
<comment type="caution">
    <text evidence="15">The sequence shown here is derived from an EMBL/GenBank/DDBJ whole genome shotgun (WGS) entry which is preliminary data.</text>
</comment>
<dbReference type="GO" id="GO:0005737">
    <property type="term" value="C:cytoplasm"/>
    <property type="evidence" value="ECO:0007669"/>
    <property type="project" value="TreeGrafter"/>
</dbReference>
<evidence type="ECO:0000256" key="10">
    <source>
        <dbReference type="ARBA" id="ARBA00023277"/>
    </source>
</evidence>
<dbReference type="SUPFAM" id="SSF74650">
    <property type="entry name" value="Galactose mutarotase-like"/>
    <property type="match status" value="1"/>
</dbReference>
<comment type="pathway">
    <text evidence="3 11">Carbohydrate metabolism; hexose metabolism.</text>
</comment>
<comment type="catalytic activity">
    <reaction evidence="1 11">
        <text>alpha-D-glucose = beta-D-glucose</text>
        <dbReference type="Rhea" id="RHEA:10264"/>
        <dbReference type="ChEBI" id="CHEBI:15903"/>
        <dbReference type="ChEBI" id="CHEBI:17925"/>
        <dbReference type="EC" id="5.1.3.3"/>
    </reaction>
</comment>
<dbReference type="Proteomes" id="UP000823750">
    <property type="component" value="Unassembled WGS sequence"/>
</dbReference>
<sequence>MEIEKELWGTAPDGKEIFRYTLRNSHGAYVQVADIGAAITAVSVPDRNGKQADVVLGYKNPLDYFGDGPCCGKVPGRYANRIAKGRFTLDGKEYVLPVNNGPNHLHGGPDGFQNKVWDSRIENGGVEFMYYSEDGEMGYPGALKAVVRYDWGEDNALRLTFTAECDAPTVVNLTNHVYFNLNGEGSGTVLSHELRLNASEYLPVDESLIPLGESAPVAGTPMDFVTAKPVGRDMGEDFPALRYGKGYDACWVVDGYEPGQLQQVAELYSPDSGRYVEVFSTQPGVQVYTGNWLAGSPEGKCGRGYNDYEGVAMECQHFPDTPNEPDYPSAVLRPGETYEEAIIFSFGVRA</sequence>
<reference evidence="15" key="1">
    <citation type="submission" date="2020-10" db="EMBL/GenBank/DDBJ databases">
        <authorList>
            <person name="Gilroy R."/>
        </authorList>
    </citation>
    <scope>NUCLEOTIDE SEQUENCE</scope>
    <source>
        <strain evidence="15">B2-16538</strain>
    </source>
</reference>
<dbReference type="CDD" id="cd09019">
    <property type="entry name" value="galactose_mutarotase_like"/>
    <property type="match status" value="1"/>
</dbReference>
<dbReference type="PANTHER" id="PTHR10091">
    <property type="entry name" value="ALDOSE-1-EPIMERASE"/>
    <property type="match status" value="1"/>
</dbReference>
<evidence type="ECO:0000313" key="15">
    <source>
        <dbReference type="EMBL" id="MBO8485382.1"/>
    </source>
</evidence>
<dbReference type="InterPro" id="IPR015443">
    <property type="entry name" value="Aldose_1-epimerase"/>
</dbReference>
<proteinExistence type="inferred from homology"/>
<dbReference type="AlphaFoldDB" id="A0A9D9J3R5"/>
<feature type="binding site" evidence="14">
    <location>
        <begin position="80"/>
        <end position="81"/>
    </location>
    <ligand>
        <name>beta-D-galactose</name>
        <dbReference type="ChEBI" id="CHEBI:27667"/>
    </ligand>
</feature>
<dbReference type="InterPro" id="IPR014718">
    <property type="entry name" value="GH-type_carb-bd"/>
</dbReference>
<feature type="binding site" evidence="14">
    <location>
        <begin position="176"/>
        <end position="178"/>
    </location>
    <ligand>
        <name>beta-D-galactose</name>
        <dbReference type="ChEBI" id="CHEBI:27667"/>
    </ligand>
</feature>
<dbReference type="GO" id="GO:0030246">
    <property type="term" value="F:carbohydrate binding"/>
    <property type="evidence" value="ECO:0007669"/>
    <property type="project" value="InterPro"/>
</dbReference>
<evidence type="ECO:0000256" key="2">
    <source>
        <dbReference type="ARBA" id="ARBA00001913"/>
    </source>
</evidence>
<feature type="active site" description="Proton acceptor" evidence="12">
    <location>
        <position position="314"/>
    </location>
</feature>
<dbReference type="GO" id="GO:0033499">
    <property type="term" value="P:galactose catabolic process via UDP-galactose, Leloir pathway"/>
    <property type="evidence" value="ECO:0007669"/>
    <property type="project" value="TreeGrafter"/>
</dbReference>
<dbReference type="PANTHER" id="PTHR10091:SF0">
    <property type="entry name" value="GALACTOSE MUTAROTASE"/>
    <property type="match status" value="1"/>
</dbReference>
<dbReference type="InterPro" id="IPR011013">
    <property type="entry name" value="Gal_mutarotase_sf_dom"/>
</dbReference>
<name>A0A9D9J3R5_9BACT</name>
<feature type="binding site" evidence="13">
    <location>
        <position position="248"/>
    </location>
    <ligand>
        <name>beta-D-galactose</name>
        <dbReference type="ChEBI" id="CHEBI:27667"/>
    </ligand>
</feature>
<evidence type="ECO:0000256" key="6">
    <source>
        <dbReference type="ARBA" id="ARBA00013185"/>
    </source>
</evidence>
<evidence type="ECO:0000256" key="1">
    <source>
        <dbReference type="ARBA" id="ARBA00001614"/>
    </source>
</evidence>
<keyword evidence="8" id="KW-0106">Calcium</keyword>
<evidence type="ECO:0000256" key="5">
    <source>
        <dbReference type="ARBA" id="ARBA00011245"/>
    </source>
</evidence>
<evidence type="ECO:0000256" key="13">
    <source>
        <dbReference type="PIRSR" id="PIRSR005096-2"/>
    </source>
</evidence>
<evidence type="ECO:0000256" key="4">
    <source>
        <dbReference type="ARBA" id="ARBA00006206"/>
    </source>
</evidence>
<dbReference type="GO" id="GO:0006006">
    <property type="term" value="P:glucose metabolic process"/>
    <property type="evidence" value="ECO:0007669"/>
    <property type="project" value="TreeGrafter"/>
</dbReference>
<evidence type="ECO:0000313" key="16">
    <source>
        <dbReference type="Proteomes" id="UP000823750"/>
    </source>
</evidence>
<accession>A0A9D9J3R5</accession>
<evidence type="ECO:0000256" key="8">
    <source>
        <dbReference type="ARBA" id="ARBA00022837"/>
    </source>
</evidence>
<evidence type="ECO:0000256" key="11">
    <source>
        <dbReference type="PIRNR" id="PIRNR005096"/>
    </source>
</evidence>
<dbReference type="NCBIfam" id="NF008277">
    <property type="entry name" value="PRK11055.1"/>
    <property type="match status" value="1"/>
</dbReference>
<comment type="cofactor">
    <cofactor evidence="2">
        <name>Ca(2+)</name>
        <dbReference type="ChEBI" id="CHEBI:29108"/>
    </cofactor>
</comment>
<dbReference type="EMBL" id="JADILX010000052">
    <property type="protein sequence ID" value="MBO8485382.1"/>
    <property type="molecule type" value="Genomic_DNA"/>
</dbReference>
<dbReference type="InterPro" id="IPR047215">
    <property type="entry name" value="Galactose_mutarotase-like"/>
</dbReference>
<dbReference type="InterPro" id="IPR008183">
    <property type="entry name" value="Aldose_1/G6P_1-epimerase"/>
</dbReference>
<dbReference type="Gene3D" id="2.70.98.10">
    <property type="match status" value="1"/>
</dbReference>
<comment type="similarity">
    <text evidence="4 11">Belongs to the aldose epimerase family.</text>
</comment>
<evidence type="ECO:0000256" key="9">
    <source>
        <dbReference type="ARBA" id="ARBA00023235"/>
    </source>
</evidence>
<comment type="subunit">
    <text evidence="5">Monomer.</text>
</comment>